<sequence length="88" mass="9721">MVQSWAFENGSDPSVPGMKVLVPAKINTLLHLLHKREDGYHEICSHLVPVSLYDLLEVESRSRRGIGLEVTGVAINEAPQKNLVFQAA</sequence>
<evidence type="ECO:0000256" key="2">
    <source>
        <dbReference type="ARBA" id="ARBA00022777"/>
    </source>
</evidence>
<evidence type="ECO:0000313" key="4">
    <source>
        <dbReference type="EMBL" id="SVE04987.1"/>
    </source>
</evidence>
<organism evidence="4">
    <name type="scientific">marine metagenome</name>
    <dbReference type="NCBI Taxonomy" id="408172"/>
    <lineage>
        <taxon>unclassified sequences</taxon>
        <taxon>metagenomes</taxon>
        <taxon>ecological metagenomes</taxon>
    </lineage>
</organism>
<dbReference type="PANTHER" id="PTHR43527:SF2">
    <property type="entry name" value="4-DIPHOSPHOCYTIDYL-2-C-METHYL-D-ERYTHRITOL KINASE, CHLOROPLASTIC"/>
    <property type="match status" value="1"/>
</dbReference>
<evidence type="ECO:0008006" key="5">
    <source>
        <dbReference type="Google" id="ProtNLM"/>
    </source>
</evidence>
<dbReference type="InterPro" id="IPR020568">
    <property type="entry name" value="Ribosomal_Su5_D2-typ_SF"/>
</dbReference>
<dbReference type="PANTHER" id="PTHR43527">
    <property type="entry name" value="4-DIPHOSPHOCYTIDYL-2-C-METHYL-D-ERYTHRITOL KINASE, CHLOROPLASTIC"/>
    <property type="match status" value="1"/>
</dbReference>
<reference evidence="4" key="1">
    <citation type="submission" date="2018-05" db="EMBL/GenBank/DDBJ databases">
        <authorList>
            <person name="Lanie J.A."/>
            <person name="Ng W.-L."/>
            <person name="Kazmierczak K.M."/>
            <person name="Andrzejewski T.M."/>
            <person name="Davidsen T.M."/>
            <person name="Wayne K.J."/>
            <person name="Tettelin H."/>
            <person name="Glass J.I."/>
            <person name="Rusch D."/>
            <person name="Podicherti R."/>
            <person name="Tsui H.-C.T."/>
            <person name="Winkler M.E."/>
        </authorList>
    </citation>
    <scope>NUCLEOTIDE SEQUENCE</scope>
</reference>
<keyword evidence="3" id="KW-0067">ATP-binding</keyword>
<dbReference type="GO" id="GO:0005524">
    <property type="term" value="F:ATP binding"/>
    <property type="evidence" value="ECO:0007669"/>
    <property type="project" value="UniProtKB-KW"/>
</dbReference>
<keyword evidence="2" id="KW-0808">Transferase</keyword>
<feature type="non-terminal residue" evidence="4">
    <location>
        <position position="88"/>
    </location>
</feature>
<dbReference type="AlphaFoldDB" id="A0A383AAZ1"/>
<dbReference type="SUPFAM" id="SSF54211">
    <property type="entry name" value="Ribosomal protein S5 domain 2-like"/>
    <property type="match status" value="1"/>
</dbReference>
<accession>A0A383AAZ1</accession>
<dbReference type="Gene3D" id="3.30.230.10">
    <property type="match status" value="1"/>
</dbReference>
<name>A0A383AAZ1_9ZZZZ</name>
<dbReference type="EMBL" id="UINC01190703">
    <property type="protein sequence ID" value="SVE04987.1"/>
    <property type="molecule type" value="Genomic_DNA"/>
</dbReference>
<keyword evidence="1" id="KW-0547">Nucleotide-binding</keyword>
<proteinExistence type="predicted"/>
<dbReference type="InterPro" id="IPR014721">
    <property type="entry name" value="Ribsml_uS5_D2-typ_fold_subgr"/>
</dbReference>
<gene>
    <name evidence="4" type="ORF">METZ01_LOCUS457841</name>
</gene>
<protein>
    <recommendedName>
        <fullName evidence="5">4-(Cytidine 5'-diphospho)-2-C-methyl-D-erythritol kinase</fullName>
    </recommendedName>
</protein>
<evidence type="ECO:0000256" key="3">
    <source>
        <dbReference type="ARBA" id="ARBA00022840"/>
    </source>
</evidence>
<dbReference type="GO" id="GO:0050515">
    <property type="term" value="F:4-(cytidine 5'-diphospho)-2-C-methyl-D-erythritol kinase activity"/>
    <property type="evidence" value="ECO:0007669"/>
    <property type="project" value="TreeGrafter"/>
</dbReference>
<keyword evidence="2" id="KW-0418">Kinase</keyword>
<evidence type="ECO:0000256" key="1">
    <source>
        <dbReference type="ARBA" id="ARBA00022741"/>
    </source>
</evidence>